<evidence type="ECO:0000313" key="7">
    <source>
        <dbReference type="EMBL" id="RZS58997.1"/>
    </source>
</evidence>
<dbReference type="PIRSF" id="PIRSF000239">
    <property type="entry name" value="AHPC"/>
    <property type="match status" value="1"/>
</dbReference>
<dbReference type="InterPro" id="IPR036249">
    <property type="entry name" value="Thioredoxin-like_sf"/>
</dbReference>
<sequence>MSDTAPTLPAVGSIPPDFSLRDHFGADAVLSEFADRSPVALVFFPLAFTNVCAGELCELRDRLGLFEAAGVEVFGISVDPVATLRAFADAESIPFRLLSDFWPHGEVATRYGAFDPARGTALRATVLVNNSGRVASTFWSPRGEPRDLATYEKALATL</sequence>
<accession>A0A4Q7LWY5</accession>
<dbReference type="InterPro" id="IPR000866">
    <property type="entry name" value="AhpC/TSA"/>
</dbReference>
<dbReference type="RefSeq" id="WP_241968924.1">
    <property type="nucleotide sequence ID" value="NZ_SGWW01000001.1"/>
</dbReference>
<evidence type="ECO:0000256" key="2">
    <source>
        <dbReference type="ARBA" id="ARBA00022862"/>
    </source>
</evidence>
<dbReference type="InterPro" id="IPR050455">
    <property type="entry name" value="Tpx_Peroxidase_subfamily"/>
</dbReference>
<dbReference type="PANTHER" id="PTHR43110">
    <property type="entry name" value="THIOL PEROXIDASE"/>
    <property type="match status" value="1"/>
</dbReference>
<reference evidence="7 8" key="1">
    <citation type="journal article" date="2015" name="Stand. Genomic Sci.">
        <title>Genomic Encyclopedia of Bacterial and Archaeal Type Strains, Phase III: the genomes of soil and plant-associated and newly described type strains.</title>
        <authorList>
            <person name="Whitman W.B."/>
            <person name="Woyke T."/>
            <person name="Klenk H.P."/>
            <person name="Zhou Y."/>
            <person name="Lilburn T.G."/>
            <person name="Beck B.J."/>
            <person name="De Vos P."/>
            <person name="Vandamme P."/>
            <person name="Eisen J.A."/>
            <person name="Garrity G."/>
            <person name="Hugenholtz P."/>
            <person name="Kyrpides N.C."/>
        </authorList>
    </citation>
    <scope>NUCLEOTIDE SEQUENCE [LARGE SCALE GENOMIC DNA]</scope>
    <source>
        <strain evidence="7 8">CV2</strain>
    </source>
</reference>
<gene>
    <name evidence="7" type="ORF">EV141_0212</name>
</gene>
<dbReference type="InterPro" id="IPR024706">
    <property type="entry name" value="Peroxiredoxin_AhpC-typ"/>
</dbReference>
<evidence type="ECO:0000313" key="8">
    <source>
        <dbReference type="Proteomes" id="UP000293519"/>
    </source>
</evidence>
<feature type="active site" description="Cysteine sulfenic acid (-SOH) intermediate; for peroxidase activity" evidence="5">
    <location>
        <position position="52"/>
    </location>
</feature>
<dbReference type="EMBL" id="SGWW01000001">
    <property type="protein sequence ID" value="RZS58997.1"/>
    <property type="molecule type" value="Genomic_DNA"/>
</dbReference>
<dbReference type="Gene3D" id="3.40.30.10">
    <property type="entry name" value="Glutaredoxin"/>
    <property type="match status" value="1"/>
</dbReference>
<dbReference type="Proteomes" id="UP000293519">
    <property type="component" value="Unassembled WGS sequence"/>
</dbReference>
<evidence type="ECO:0000256" key="4">
    <source>
        <dbReference type="ARBA" id="ARBA00023284"/>
    </source>
</evidence>
<keyword evidence="2" id="KW-0049">Antioxidant</keyword>
<dbReference type="CDD" id="cd03018">
    <property type="entry name" value="PRX_AhpE_like"/>
    <property type="match status" value="1"/>
</dbReference>
<comment type="caution">
    <text evidence="7">The sequence shown here is derived from an EMBL/GenBank/DDBJ whole genome shotgun (WGS) entry which is preliminary data.</text>
</comment>
<evidence type="ECO:0000256" key="1">
    <source>
        <dbReference type="ARBA" id="ARBA00022559"/>
    </source>
</evidence>
<dbReference type="PANTHER" id="PTHR43110:SF1">
    <property type="entry name" value="THIOL PEROXIDASE"/>
    <property type="match status" value="1"/>
</dbReference>
<dbReference type="AlphaFoldDB" id="A0A4Q7LWY5"/>
<proteinExistence type="predicted"/>
<dbReference type="SUPFAM" id="SSF52833">
    <property type="entry name" value="Thioredoxin-like"/>
    <property type="match status" value="1"/>
</dbReference>
<keyword evidence="4" id="KW-0676">Redox-active center</keyword>
<dbReference type="PROSITE" id="PS51352">
    <property type="entry name" value="THIOREDOXIN_2"/>
    <property type="match status" value="1"/>
</dbReference>
<keyword evidence="1" id="KW-0575">Peroxidase</keyword>
<dbReference type="Pfam" id="PF00578">
    <property type="entry name" value="AhpC-TSA"/>
    <property type="match status" value="1"/>
</dbReference>
<evidence type="ECO:0000259" key="6">
    <source>
        <dbReference type="PROSITE" id="PS51352"/>
    </source>
</evidence>
<name>A0A4Q7LWY5_9MICO</name>
<dbReference type="GO" id="GO:0004601">
    <property type="term" value="F:peroxidase activity"/>
    <property type="evidence" value="ECO:0007669"/>
    <property type="project" value="UniProtKB-KW"/>
</dbReference>
<keyword evidence="3" id="KW-0560">Oxidoreductase</keyword>
<feature type="domain" description="Thioredoxin" evidence="6">
    <location>
        <begin position="9"/>
        <end position="158"/>
    </location>
</feature>
<evidence type="ECO:0000256" key="3">
    <source>
        <dbReference type="ARBA" id="ARBA00023002"/>
    </source>
</evidence>
<keyword evidence="8" id="KW-1185">Reference proteome</keyword>
<protein>
    <submittedName>
        <fullName evidence="7">Peroxiredoxin</fullName>
    </submittedName>
</protein>
<organism evidence="7 8">
    <name type="scientific">Microcella putealis</name>
    <dbReference type="NCBI Taxonomy" id="337005"/>
    <lineage>
        <taxon>Bacteria</taxon>
        <taxon>Bacillati</taxon>
        <taxon>Actinomycetota</taxon>
        <taxon>Actinomycetes</taxon>
        <taxon>Micrococcales</taxon>
        <taxon>Microbacteriaceae</taxon>
        <taxon>Microcella</taxon>
    </lineage>
</organism>
<dbReference type="InterPro" id="IPR013766">
    <property type="entry name" value="Thioredoxin_domain"/>
</dbReference>
<evidence type="ECO:0000256" key="5">
    <source>
        <dbReference type="PIRSR" id="PIRSR000239-1"/>
    </source>
</evidence>